<dbReference type="EMBL" id="CP013251">
    <property type="protein sequence ID" value="AMO56245.1"/>
    <property type="molecule type" value="Genomic_DNA"/>
</dbReference>
<dbReference type="KEGG" id="emp:EZMO1_2133"/>
<dbReference type="AlphaFoldDB" id="A0A142BBW9"/>
<gene>
    <name evidence="1" type="ORF">EZMO1_2133</name>
</gene>
<protein>
    <submittedName>
        <fullName evidence="1">Uncharacterized protein</fullName>
    </submittedName>
</protein>
<evidence type="ECO:0000313" key="1">
    <source>
        <dbReference type="EMBL" id="AMO56245.1"/>
    </source>
</evidence>
<dbReference type="PATRIC" id="fig|570277.3.peg.2298"/>
<dbReference type="RefSeq" id="WP_051789437.1">
    <property type="nucleotide sequence ID" value="NZ_CP013251.1"/>
</dbReference>
<accession>A0A142BBW9</accession>
<dbReference type="Proteomes" id="UP000071065">
    <property type="component" value="Chromosome"/>
</dbReference>
<proteinExistence type="predicted"/>
<organism evidence="1 2">
    <name type="scientific">Endozoicomonas montiporae CL-33</name>
    <dbReference type="NCBI Taxonomy" id="570277"/>
    <lineage>
        <taxon>Bacteria</taxon>
        <taxon>Pseudomonadati</taxon>
        <taxon>Pseudomonadota</taxon>
        <taxon>Gammaproteobacteria</taxon>
        <taxon>Oceanospirillales</taxon>
        <taxon>Endozoicomonadaceae</taxon>
        <taxon>Endozoicomonas</taxon>
    </lineage>
</organism>
<evidence type="ECO:0000313" key="2">
    <source>
        <dbReference type="Proteomes" id="UP000071065"/>
    </source>
</evidence>
<sequence length="291" mass="32543">MSQLFKHNTSIIRSLGDCADNADPQPSLTLWENHDRQLSCYYAPFEHVNTRAKIVLIGITPGRTQMNRALSAASRAVNSQADVQQAIAEVKRIGSFSGNMRPNLVNTLNKLGYQKKLGITCCSELWAERNDLVDFCSLLTYPVFVKGRDYNGMPHPMKVPELKTMLVDEFANRLQSIPADAELVPLGELVANVLSELDDMGLVPQTITRINNKVVAPPHPSGANAESIALLLSESYPERDVYLEKMYQEYLGKRGWEKRAGGKPQSEEKYKTARASRWESMLQVRKAYGIG</sequence>
<name>A0A142BBW9_9GAMM</name>
<reference evidence="1 2" key="1">
    <citation type="journal article" date="2016" name="Front. Microbiol.">
        <title>Genomic Insight into the Host-Endosymbiont Relationship of Endozoicomonas montiporae CL-33(T) with its Coral Host.</title>
        <authorList>
            <person name="Ding J.-Y."/>
            <person name="Shiu J.-H."/>
            <person name="Chen W.-M."/>
            <person name="Chiang Y.-R."/>
            <person name="Tang S.-L."/>
        </authorList>
    </citation>
    <scope>NUCLEOTIDE SEQUENCE [LARGE SCALE GENOMIC DNA]</scope>
    <source>
        <strain evidence="1 2">CL-33</strain>
    </source>
</reference>
<dbReference type="OrthoDB" id="573462at2"/>